<dbReference type="PROSITE" id="PS00163">
    <property type="entry name" value="FUMARATE_LYASES"/>
    <property type="match status" value="1"/>
</dbReference>
<feature type="active site" evidence="5">
    <location>
        <position position="317"/>
    </location>
</feature>
<comment type="pathway">
    <text evidence="5">Carbohydrate metabolism; tricarboxylic acid cycle; (S)-malate from fumarate: step 1/1.</text>
</comment>
<dbReference type="KEGG" id="dal:Dalk_0848"/>
<dbReference type="GO" id="GO:0004333">
    <property type="term" value="F:fumarate hydratase activity"/>
    <property type="evidence" value="ECO:0007669"/>
    <property type="project" value="UniProtKB-UniRule"/>
</dbReference>
<comment type="function">
    <text evidence="5">Involved in the TCA cycle. Catalyzes the stereospecific interconversion of fumarate to L-malate.</text>
</comment>
<dbReference type="GO" id="GO:0005737">
    <property type="term" value="C:cytoplasm"/>
    <property type="evidence" value="ECO:0007669"/>
    <property type="project" value="UniProtKB-SubCell"/>
</dbReference>
<keyword evidence="9" id="KW-1185">Reference proteome</keyword>
<accession>B8FHY6</accession>
<dbReference type="InterPro" id="IPR024083">
    <property type="entry name" value="Fumarase/histidase_N"/>
</dbReference>
<dbReference type="EMBL" id="CP001322">
    <property type="protein sequence ID" value="ACL02553.1"/>
    <property type="molecule type" value="Genomic_DNA"/>
</dbReference>
<comment type="miscellaneous">
    <text evidence="5">There are 2 substrate-binding sites: the catalytic A site, and the non-catalytic B site that may play a role in the transfer of substrate or product between the active site and the solvent. Alternatively, the B site may bind allosteric effectors.</text>
</comment>
<dbReference type="UniPathway" id="UPA00223">
    <property type="reaction ID" value="UER01007"/>
</dbReference>
<evidence type="ECO:0000313" key="9">
    <source>
        <dbReference type="Proteomes" id="UP000000739"/>
    </source>
</evidence>
<protein>
    <recommendedName>
        <fullName evidence="5">Fumarate hydratase class II</fullName>
        <shortName evidence="5">Fumarase C</shortName>
        <ecNumber evidence="5">4.2.1.2</ecNumber>
    </recommendedName>
    <alternativeName>
        <fullName evidence="5">Aerobic fumarase</fullName>
    </alternativeName>
    <alternativeName>
        <fullName evidence="5">Iron-independent fumarase</fullName>
    </alternativeName>
</protein>
<dbReference type="GO" id="GO:0006106">
    <property type="term" value="P:fumarate metabolic process"/>
    <property type="evidence" value="ECO:0007669"/>
    <property type="project" value="InterPro"/>
</dbReference>
<dbReference type="Gene3D" id="1.20.200.10">
    <property type="entry name" value="Fumarase/aspartase (Central domain)"/>
    <property type="match status" value="1"/>
</dbReference>
<feature type="binding site" description="in site B" evidence="5">
    <location>
        <begin position="128"/>
        <end position="131"/>
    </location>
    <ligand>
        <name>substrate</name>
    </ligand>
</feature>
<dbReference type="Proteomes" id="UP000000739">
    <property type="component" value="Chromosome"/>
</dbReference>
<dbReference type="PRINTS" id="PR00149">
    <property type="entry name" value="FUMRATELYASE"/>
</dbReference>
<feature type="binding site" evidence="5">
    <location>
        <begin position="138"/>
        <end position="140"/>
    </location>
    <ligand>
        <name>substrate</name>
    </ligand>
</feature>
<dbReference type="InterPro" id="IPR005677">
    <property type="entry name" value="Fum_hydII"/>
</dbReference>
<evidence type="ECO:0000259" key="7">
    <source>
        <dbReference type="Pfam" id="PF10415"/>
    </source>
</evidence>
<keyword evidence="4 5" id="KW-0456">Lyase</keyword>
<sequence>MNKRREEDSLGPVWVAGDVYYGSQTQRAVENFPISSTPFPHAVILAMVRIKRLAAGVHQYLDLLPVEIAEAIVQAAQEVESGAMGDQFPVDVYQTGSGTSSNMNVNEVLAGRANEILTGKRGGKHPVHPNDHVNLGQSSNDVVPSAVHIACLMSLDDDLLPALKILHASLEKQAKALQPVLKTGRTHFMDALPVRMGQEFGGYARQVELAMERIQGVYPRLGELALGGTGVGTGLNAHPDMARRVVRKLVNETGLPFTRARSRFEAMGARDALVELSGVLKTIAVGLMKIASDIRLMASGPRCGIGEIRLPALQPGSSFMPGKVNPVIPESVLQVGARVIGNDATAAVCGHMGSLELNTMIPVLAHCVLESIKLLASSSRVFAEKCIDGLEADEIRCRDMLDQSTGLATLLVPDMGYDKAAELAREAHESGKTVRELAMEKGLLSAREWKDLLEGL</sequence>
<dbReference type="GO" id="GO:0006099">
    <property type="term" value="P:tricarboxylic acid cycle"/>
    <property type="evidence" value="ECO:0007669"/>
    <property type="project" value="UniProtKB-UniRule"/>
</dbReference>
<feature type="active site" description="Proton donor/acceptor" evidence="5">
    <location>
        <position position="187"/>
    </location>
</feature>
<evidence type="ECO:0000313" key="8">
    <source>
        <dbReference type="EMBL" id="ACL02553.1"/>
    </source>
</evidence>
<organism evidence="8 9">
    <name type="scientific">Desulfatibacillum aliphaticivorans</name>
    <dbReference type="NCBI Taxonomy" id="218208"/>
    <lineage>
        <taxon>Bacteria</taxon>
        <taxon>Pseudomonadati</taxon>
        <taxon>Thermodesulfobacteriota</taxon>
        <taxon>Desulfobacteria</taxon>
        <taxon>Desulfobacterales</taxon>
        <taxon>Desulfatibacillaceae</taxon>
        <taxon>Desulfatibacillum</taxon>
    </lineage>
</organism>
<dbReference type="EC" id="4.2.1.2" evidence="5"/>
<evidence type="ECO:0000256" key="1">
    <source>
        <dbReference type="ARBA" id="ARBA00009084"/>
    </source>
</evidence>
<dbReference type="InterPro" id="IPR008948">
    <property type="entry name" value="L-Aspartase-like"/>
</dbReference>
<dbReference type="NCBIfam" id="NF008909">
    <property type="entry name" value="PRK12273.1"/>
    <property type="match status" value="1"/>
</dbReference>
<keyword evidence="3 5" id="KW-0816">Tricarboxylic acid cycle</keyword>
<feature type="site" description="Important for catalytic activity" evidence="5">
    <location>
        <position position="330"/>
    </location>
</feature>
<dbReference type="Gene3D" id="1.10.40.30">
    <property type="entry name" value="Fumarase/aspartase (C-terminal domain)"/>
    <property type="match status" value="1"/>
</dbReference>
<dbReference type="AlphaFoldDB" id="B8FHY6"/>
<reference evidence="8 9" key="1">
    <citation type="journal article" date="2012" name="Environ. Microbiol.">
        <title>The genome sequence of Desulfatibacillum alkenivorans AK-01: a blueprint for anaerobic alkane oxidation.</title>
        <authorList>
            <person name="Callaghan A.V."/>
            <person name="Morris B.E."/>
            <person name="Pereira I.A."/>
            <person name="McInerney M.J."/>
            <person name="Austin R.N."/>
            <person name="Groves J.T."/>
            <person name="Kukor J.J."/>
            <person name="Suflita J.M."/>
            <person name="Young L.Y."/>
            <person name="Zylstra G.J."/>
            <person name="Wawrik B."/>
        </authorList>
    </citation>
    <scope>NUCLEOTIDE SEQUENCE [LARGE SCALE GENOMIC DNA]</scope>
    <source>
        <strain evidence="8 9">AK-01</strain>
    </source>
</reference>
<dbReference type="HAMAP" id="MF_00743">
    <property type="entry name" value="FumaraseC"/>
    <property type="match status" value="1"/>
</dbReference>
<evidence type="ECO:0000256" key="5">
    <source>
        <dbReference type="HAMAP-Rule" id="MF_00743"/>
    </source>
</evidence>
<dbReference type="InterPro" id="IPR020557">
    <property type="entry name" value="Fumarate_lyase_CS"/>
</dbReference>
<feature type="domain" description="Fumarate lyase N-terminal" evidence="6">
    <location>
        <begin position="15"/>
        <end position="341"/>
    </location>
</feature>
<evidence type="ECO:0000256" key="2">
    <source>
        <dbReference type="ARBA" id="ARBA00022490"/>
    </source>
</evidence>
<dbReference type="InterPro" id="IPR000362">
    <property type="entry name" value="Fumarate_lyase_fam"/>
</dbReference>
<feature type="binding site" evidence="5">
    <location>
        <begin position="97"/>
        <end position="99"/>
    </location>
    <ligand>
        <name>substrate</name>
    </ligand>
</feature>
<comment type="similarity">
    <text evidence="1 5">Belongs to the class-II fumarase/aspartase family. Fumarase subfamily.</text>
</comment>
<dbReference type="FunFam" id="1.10.275.10:FF:000001">
    <property type="entry name" value="Fumarate hydratase, mitochondrial"/>
    <property type="match status" value="1"/>
</dbReference>
<dbReference type="RefSeq" id="WP_012609992.1">
    <property type="nucleotide sequence ID" value="NC_011768.1"/>
</dbReference>
<evidence type="ECO:0000256" key="3">
    <source>
        <dbReference type="ARBA" id="ARBA00022532"/>
    </source>
</evidence>
<dbReference type="Pfam" id="PF10415">
    <property type="entry name" value="FumaraseC_C"/>
    <property type="match status" value="1"/>
</dbReference>
<dbReference type="InterPro" id="IPR018951">
    <property type="entry name" value="Fumarase_C_C"/>
</dbReference>
<name>B8FHY6_DESAL</name>
<proteinExistence type="inferred from homology"/>
<comment type="subcellular location">
    <subcellularLocation>
        <location evidence="5">Cytoplasm</location>
    </subcellularLocation>
</comment>
<comment type="catalytic activity">
    <reaction evidence="5">
        <text>(S)-malate = fumarate + H2O</text>
        <dbReference type="Rhea" id="RHEA:12460"/>
        <dbReference type="ChEBI" id="CHEBI:15377"/>
        <dbReference type="ChEBI" id="CHEBI:15589"/>
        <dbReference type="ChEBI" id="CHEBI:29806"/>
        <dbReference type="EC" id="4.2.1.2"/>
    </reaction>
</comment>
<dbReference type="FunFam" id="1.20.200.10:FF:000001">
    <property type="entry name" value="Fumarate hydratase, mitochondrial"/>
    <property type="match status" value="1"/>
</dbReference>
<gene>
    <name evidence="5" type="primary">fumC</name>
    <name evidence="8" type="ordered locus">Dalk_0848</name>
</gene>
<dbReference type="SUPFAM" id="SSF48557">
    <property type="entry name" value="L-aspartase-like"/>
    <property type="match status" value="1"/>
</dbReference>
<dbReference type="PANTHER" id="PTHR11444">
    <property type="entry name" value="ASPARTATEAMMONIA/ARGININOSUCCINATE/ADENYLOSUCCINATE LYASE"/>
    <property type="match status" value="1"/>
</dbReference>
<feature type="binding site" evidence="5">
    <location>
        <begin position="323"/>
        <end position="325"/>
    </location>
    <ligand>
        <name>substrate</name>
    </ligand>
</feature>
<evidence type="ECO:0000259" key="6">
    <source>
        <dbReference type="Pfam" id="PF00206"/>
    </source>
</evidence>
<feature type="domain" description="Fumarase C C-terminal" evidence="7">
    <location>
        <begin position="407"/>
        <end position="453"/>
    </location>
</feature>
<evidence type="ECO:0000256" key="4">
    <source>
        <dbReference type="ARBA" id="ARBA00023239"/>
    </source>
</evidence>
<dbReference type="Pfam" id="PF00206">
    <property type="entry name" value="Lyase_1"/>
    <property type="match status" value="1"/>
</dbReference>
<dbReference type="HOGENOM" id="CLU_021594_4_1_7"/>
<comment type="subunit">
    <text evidence="5">Homotetramer.</text>
</comment>
<dbReference type="Gene3D" id="1.10.275.10">
    <property type="entry name" value="Fumarase/aspartase (N-terminal domain)"/>
    <property type="match status" value="1"/>
</dbReference>
<dbReference type="InterPro" id="IPR022761">
    <property type="entry name" value="Fumarate_lyase_N"/>
</dbReference>
<dbReference type="PANTHER" id="PTHR11444:SF22">
    <property type="entry name" value="FUMARATE HYDRATASE CLASS II"/>
    <property type="match status" value="1"/>
</dbReference>
<dbReference type="eggNOG" id="COG0114">
    <property type="taxonomic scope" value="Bacteria"/>
</dbReference>
<dbReference type="CDD" id="cd01596">
    <property type="entry name" value="Aspartase_like"/>
    <property type="match status" value="1"/>
</dbReference>
<feature type="binding site" evidence="5">
    <location>
        <position position="186"/>
    </location>
    <ligand>
        <name>substrate</name>
    </ligand>
</feature>
<feature type="binding site" evidence="5">
    <location>
        <position position="318"/>
    </location>
    <ligand>
        <name>substrate</name>
    </ligand>
</feature>
<keyword evidence="2 5" id="KW-0963">Cytoplasm</keyword>